<comment type="caution">
    <text evidence="10">The sequence shown here is derived from an EMBL/GenBank/DDBJ whole genome shotgun (WGS) entry which is preliminary data.</text>
</comment>
<dbReference type="Proteomes" id="UP000094444">
    <property type="component" value="Unassembled WGS sequence"/>
</dbReference>
<evidence type="ECO:0000256" key="1">
    <source>
        <dbReference type="ARBA" id="ARBA00004167"/>
    </source>
</evidence>
<evidence type="ECO:0000256" key="3">
    <source>
        <dbReference type="ARBA" id="ARBA00022692"/>
    </source>
</evidence>
<evidence type="ECO:0000256" key="8">
    <source>
        <dbReference type="ARBA" id="ARBA00023180"/>
    </source>
</evidence>
<keyword evidence="3" id="KW-0812">Transmembrane</keyword>
<keyword evidence="6" id="KW-0843">Virulence</keyword>
<keyword evidence="8" id="KW-0325">Glycoprotein</keyword>
<comment type="subcellular location">
    <subcellularLocation>
        <location evidence="1">Membrane</location>
        <topology evidence="1">Single-pass membrane protein</topology>
    </subcellularLocation>
</comment>
<dbReference type="GO" id="GO:0043386">
    <property type="term" value="P:mycotoxin biosynthetic process"/>
    <property type="evidence" value="ECO:0007669"/>
    <property type="project" value="InterPro"/>
</dbReference>
<dbReference type="GO" id="GO:0016020">
    <property type="term" value="C:membrane"/>
    <property type="evidence" value="ECO:0007669"/>
    <property type="project" value="UniProtKB-SubCell"/>
</dbReference>
<dbReference type="InterPro" id="IPR021765">
    <property type="entry name" value="UstYa-like"/>
</dbReference>
<evidence type="ECO:0000256" key="5">
    <source>
        <dbReference type="ARBA" id="ARBA00023002"/>
    </source>
</evidence>
<organism evidence="10 11">
    <name type="scientific">Diaporthe helianthi</name>
    <dbReference type="NCBI Taxonomy" id="158607"/>
    <lineage>
        <taxon>Eukaryota</taxon>
        <taxon>Fungi</taxon>
        <taxon>Dikarya</taxon>
        <taxon>Ascomycota</taxon>
        <taxon>Pezizomycotina</taxon>
        <taxon>Sordariomycetes</taxon>
        <taxon>Sordariomycetidae</taxon>
        <taxon>Diaporthales</taxon>
        <taxon>Diaporthaceae</taxon>
        <taxon>Diaporthe</taxon>
    </lineage>
</organism>
<keyword evidence="11" id="KW-1185">Reference proteome</keyword>
<dbReference type="PANTHER" id="PTHR33365:SF4">
    <property type="entry name" value="CYCLOCHLOROTINE BIOSYNTHESIS PROTEIN O"/>
    <property type="match status" value="1"/>
</dbReference>
<dbReference type="InParanoid" id="A0A2P5HEY7"/>
<reference evidence="10" key="1">
    <citation type="submission" date="2017-09" db="EMBL/GenBank/DDBJ databases">
        <title>Polyketide synthases of a Diaporthe helianthi virulent isolate.</title>
        <authorList>
            <person name="Baroncelli R."/>
        </authorList>
    </citation>
    <scope>NUCLEOTIDE SEQUENCE [LARGE SCALE GENOMIC DNA]</scope>
    <source>
        <strain evidence="10">7/96</strain>
    </source>
</reference>
<keyword evidence="4" id="KW-1133">Transmembrane helix</keyword>
<evidence type="ECO:0000256" key="6">
    <source>
        <dbReference type="ARBA" id="ARBA00023026"/>
    </source>
</evidence>
<dbReference type="GO" id="GO:0016491">
    <property type="term" value="F:oxidoreductase activity"/>
    <property type="evidence" value="ECO:0007669"/>
    <property type="project" value="UniProtKB-KW"/>
</dbReference>
<accession>A0A2P5HEY7</accession>
<dbReference type="OrthoDB" id="3687641at2759"/>
<evidence type="ECO:0008006" key="12">
    <source>
        <dbReference type="Google" id="ProtNLM"/>
    </source>
</evidence>
<evidence type="ECO:0000313" key="11">
    <source>
        <dbReference type="Proteomes" id="UP000094444"/>
    </source>
</evidence>
<evidence type="ECO:0000256" key="9">
    <source>
        <dbReference type="ARBA" id="ARBA00035112"/>
    </source>
</evidence>
<keyword evidence="7" id="KW-0472">Membrane</keyword>
<dbReference type="PANTHER" id="PTHR33365">
    <property type="entry name" value="YALI0B05434P"/>
    <property type="match status" value="1"/>
</dbReference>
<evidence type="ECO:0000313" key="10">
    <source>
        <dbReference type="EMBL" id="POS68810.1"/>
    </source>
</evidence>
<comment type="pathway">
    <text evidence="2">Mycotoxin biosynthesis.</text>
</comment>
<evidence type="ECO:0000256" key="2">
    <source>
        <dbReference type="ARBA" id="ARBA00004685"/>
    </source>
</evidence>
<dbReference type="EMBL" id="MAVT02003126">
    <property type="protein sequence ID" value="POS68810.1"/>
    <property type="molecule type" value="Genomic_DNA"/>
</dbReference>
<dbReference type="Pfam" id="PF11807">
    <property type="entry name" value="UstYa"/>
    <property type="match status" value="1"/>
</dbReference>
<protein>
    <recommendedName>
        <fullName evidence="12">Tat pathway signal sequence</fullName>
    </recommendedName>
</protein>
<proteinExistence type="inferred from homology"/>
<keyword evidence="5" id="KW-0560">Oxidoreductase</keyword>
<dbReference type="AlphaFoldDB" id="A0A2P5HEY7"/>
<gene>
    <name evidence="10" type="ORF">DHEL01_v212797</name>
</gene>
<sequence>MSGHDACESSTALLADEQGRIPLDRPTLDSPASEAVSWRVDRLHIGLNDSNAFRGDPREELDASWDHLLSDEETLHKIGRTSAVALEDNEGGYLAELAVFHQLHCLRMIRASYNLDVYPYFQPLLAPKNGEVVPLHIDHCIDALRQALMCKPDLTLLVSDWRDDYRNPWLDFGSQRECVNWDNIFKWSKAHHVDWHGKLRHPKYGPTHWEEQPEAKDIDYSKLKSGKSL</sequence>
<name>A0A2P5HEY7_DIAHE</name>
<evidence type="ECO:0000256" key="7">
    <source>
        <dbReference type="ARBA" id="ARBA00023136"/>
    </source>
</evidence>
<comment type="similarity">
    <text evidence="9">Belongs to the ustYa family.</text>
</comment>
<evidence type="ECO:0000256" key="4">
    <source>
        <dbReference type="ARBA" id="ARBA00022989"/>
    </source>
</evidence>